<dbReference type="RefSeq" id="WP_122921699.1">
    <property type="nucleotide sequence ID" value="NZ_RHHQ01000033.1"/>
</dbReference>
<evidence type="ECO:0000313" key="3">
    <source>
        <dbReference type="Proteomes" id="UP000271031"/>
    </source>
</evidence>
<evidence type="ECO:0000313" key="2">
    <source>
        <dbReference type="EMBL" id="RNB78530.1"/>
    </source>
</evidence>
<organism evidence="2 3">
    <name type="scientific">Brevibacillus fluminis</name>
    <dbReference type="NCBI Taxonomy" id="511487"/>
    <lineage>
        <taxon>Bacteria</taxon>
        <taxon>Bacillati</taxon>
        <taxon>Bacillota</taxon>
        <taxon>Bacilli</taxon>
        <taxon>Bacillales</taxon>
        <taxon>Paenibacillaceae</taxon>
        <taxon>Brevibacillus</taxon>
    </lineage>
</organism>
<evidence type="ECO:0000256" key="1">
    <source>
        <dbReference type="SAM" id="SignalP"/>
    </source>
</evidence>
<dbReference type="EMBL" id="RHHQ01000033">
    <property type="protein sequence ID" value="RNB78530.1"/>
    <property type="molecule type" value="Genomic_DNA"/>
</dbReference>
<dbReference type="AlphaFoldDB" id="A0A3M8CRX7"/>
<comment type="caution">
    <text evidence="2">The sequence shown here is derived from an EMBL/GenBank/DDBJ whole genome shotgun (WGS) entry which is preliminary data.</text>
</comment>
<sequence>MSRRFLILIVMSLLLSACGTNSSWDKEDETFVSERIMADNVKVEWKLDQDAAAGHHKTAIRLAIKKTDGTPIEKFDQTHEKLLHLIVVSKDLSYFNHIHPVYEGNGVFDITNDFPAGGEYKVIADFKPTDGDAMTKMEWVRVEGTPAAPVPLVPDTSLEKTIEGNQVTLTSSALEAQKEVIVTFSFLDEKTKKPISDLEPYLGAIGHVVILSEDGQNYVHAHAEEDQGSGPEARFEAEFPKKGIYKIWGQFQRNQHVFTTSYVVNVQ</sequence>
<dbReference type="PROSITE" id="PS51257">
    <property type="entry name" value="PROKAR_LIPOPROTEIN"/>
    <property type="match status" value="1"/>
</dbReference>
<dbReference type="Proteomes" id="UP000271031">
    <property type="component" value="Unassembled WGS sequence"/>
</dbReference>
<keyword evidence="3" id="KW-1185">Reference proteome</keyword>
<proteinExistence type="predicted"/>
<evidence type="ECO:0008006" key="4">
    <source>
        <dbReference type="Google" id="ProtNLM"/>
    </source>
</evidence>
<reference evidence="2 3" key="1">
    <citation type="submission" date="2018-10" db="EMBL/GenBank/DDBJ databases">
        <title>Phylogenomics of Brevibacillus.</title>
        <authorList>
            <person name="Dunlap C."/>
        </authorList>
    </citation>
    <scope>NUCLEOTIDE SEQUENCE [LARGE SCALE GENOMIC DNA]</scope>
    <source>
        <strain evidence="2 3">JCM 15716</strain>
    </source>
</reference>
<accession>A0A3M8CRX7</accession>
<feature type="signal peptide" evidence="1">
    <location>
        <begin position="1"/>
        <end position="23"/>
    </location>
</feature>
<dbReference type="OrthoDB" id="128043at2"/>
<keyword evidence="1" id="KW-0732">Signal</keyword>
<name>A0A3M8CRX7_9BACL</name>
<feature type="chain" id="PRO_5018056735" description="YtkA-like domain-containing protein" evidence="1">
    <location>
        <begin position="24"/>
        <end position="267"/>
    </location>
</feature>
<gene>
    <name evidence="2" type="ORF">EDM56_30505</name>
</gene>
<protein>
    <recommendedName>
        <fullName evidence="4">YtkA-like domain-containing protein</fullName>
    </recommendedName>
</protein>